<dbReference type="InterPro" id="IPR003718">
    <property type="entry name" value="OsmC/Ohr_fam"/>
</dbReference>
<sequence length="273" mass="28882">MSAFLYRTSARHANRAVQRSASILPTRSLMTIKDHKYSAHATARGQGRNGEVKSGDDCGLELRLAMPKSLGGKGDGQNPEQLLAMGYAACMLSALQMVAGQTGKTDAARNAAVHAQVHLGQPDGMEGFGLQVDLQVEGIDDMELIQAGHKYFSKATAEGPGRNGTVRSNGDAPLELRMAMPKVTGGKGDGQNPEQLFAMGYSSCFLGALQLAAARADKMEIAEKAKVTAHVFLGHPSEPDVDGFGLRVEIHVEGCDDDAVIAAAHDPRVEAWG</sequence>
<dbReference type="GO" id="GO:0006979">
    <property type="term" value="P:response to oxidative stress"/>
    <property type="evidence" value="ECO:0007669"/>
    <property type="project" value="InterPro"/>
</dbReference>
<reference evidence="2 3" key="1">
    <citation type="submission" date="2016-10" db="EMBL/GenBank/DDBJ databases">
        <title>Genome sequence of the basidiomycete white-rot fungus Trametes pubescens.</title>
        <authorList>
            <person name="Makela M.R."/>
            <person name="Granchi Z."/>
            <person name="Peng M."/>
            <person name="De Vries R.P."/>
            <person name="Grigoriev I."/>
            <person name="Riley R."/>
            <person name="Hilden K."/>
        </authorList>
    </citation>
    <scope>NUCLEOTIDE SEQUENCE [LARGE SCALE GENOMIC DNA]</scope>
    <source>
        <strain evidence="2 3">FBCC735</strain>
    </source>
</reference>
<dbReference type="SUPFAM" id="SSF82784">
    <property type="entry name" value="OsmC-like"/>
    <property type="match status" value="2"/>
</dbReference>
<dbReference type="InterPro" id="IPR036102">
    <property type="entry name" value="OsmC/Ohrsf"/>
</dbReference>
<evidence type="ECO:0000313" key="2">
    <source>
        <dbReference type="EMBL" id="OJT05593.1"/>
    </source>
</evidence>
<comment type="similarity">
    <text evidence="1">Belongs to the OsmC/Ohr family.</text>
</comment>
<name>A0A1M2VDI0_TRAPU</name>
<dbReference type="NCBIfam" id="TIGR03561">
    <property type="entry name" value="organ_hyd_perox"/>
    <property type="match status" value="2"/>
</dbReference>
<evidence type="ECO:0000313" key="3">
    <source>
        <dbReference type="Proteomes" id="UP000184267"/>
    </source>
</evidence>
<keyword evidence="3" id="KW-1185">Reference proteome</keyword>
<dbReference type="Gene3D" id="2.20.25.10">
    <property type="match status" value="2"/>
</dbReference>
<proteinExistence type="inferred from homology"/>
<dbReference type="Proteomes" id="UP000184267">
    <property type="component" value="Unassembled WGS sequence"/>
</dbReference>
<protein>
    <recommendedName>
        <fullName evidence="4">OsmC-like protein</fullName>
    </recommendedName>
</protein>
<dbReference type="InterPro" id="IPR015946">
    <property type="entry name" value="KH_dom-like_a/b"/>
</dbReference>
<dbReference type="PANTHER" id="PTHR33797:SF2">
    <property type="entry name" value="ORGANIC HYDROPEROXIDE RESISTANCE PROTEIN-LIKE"/>
    <property type="match status" value="1"/>
</dbReference>
<accession>A0A1M2VDI0</accession>
<gene>
    <name evidence="2" type="ORF">TRAPUB_3606</name>
</gene>
<dbReference type="InterPro" id="IPR019953">
    <property type="entry name" value="OHR"/>
</dbReference>
<evidence type="ECO:0008006" key="4">
    <source>
        <dbReference type="Google" id="ProtNLM"/>
    </source>
</evidence>
<dbReference type="PANTHER" id="PTHR33797">
    <property type="entry name" value="ORGANIC HYDROPEROXIDE RESISTANCE PROTEIN-LIKE"/>
    <property type="match status" value="1"/>
</dbReference>
<dbReference type="Pfam" id="PF02566">
    <property type="entry name" value="OsmC"/>
    <property type="match status" value="2"/>
</dbReference>
<dbReference type="AlphaFoldDB" id="A0A1M2VDI0"/>
<evidence type="ECO:0000256" key="1">
    <source>
        <dbReference type="ARBA" id="ARBA00007378"/>
    </source>
</evidence>
<dbReference type="OrthoDB" id="60422at2759"/>
<dbReference type="EMBL" id="MNAD01001426">
    <property type="protein sequence ID" value="OJT05593.1"/>
    <property type="molecule type" value="Genomic_DNA"/>
</dbReference>
<dbReference type="Gene3D" id="3.30.300.20">
    <property type="match status" value="2"/>
</dbReference>
<comment type="caution">
    <text evidence="2">The sequence shown here is derived from an EMBL/GenBank/DDBJ whole genome shotgun (WGS) entry which is preliminary data.</text>
</comment>
<organism evidence="2 3">
    <name type="scientific">Trametes pubescens</name>
    <name type="common">White-rot fungus</name>
    <dbReference type="NCBI Taxonomy" id="154538"/>
    <lineage>
        <taxon>Eukaryota</taxon>
        <taxon>Fungi</taxon>
        <taxon>Dikarya</taxon>
        <taxon>Basidiomycota</taxon>
        <taxon>Agaricomycotina</taxon>
        <taxon>Agaricomycetes</taxon>
        <taxon>Polyporales</taxon>
        <taxon>Polyporaceae</taxon>
        <taxon>Trametes</taxon>
    </lineage>
</organism>